<dbReference type="Pfam" id="PF20434">
    <property type="entry name" value="BD-FAE"/>
    <property type="match status" value="1"/>
</dbReference>
<dbReference type="EMBL" id="JAAAPX010000079">
    <property type="protein sequence ID" value="KAF4233420.1"/>
    <property type="molecule type" value="Genomic_DNA"/>
</dbReference>
<accession>A0A8H4H141</accession>
<gene>
    <name evidence="3" type="ORF">CNMCM6805_009187</name>
</gene>
<evidence type="ECO:0000313" key="3">
    <source>
        <dbReference type="EMBL" id="KAF4233420.1"/>
    </source>
</evidence>
<dbReference type="AlphaFoldDB" id="A0A8H4H141"/>
<feature type="domain" description="BD-FAE-like" evidence="2">
    <location>
        <begin position="21"/>
        <end position="250"/>
    </location>
</feature>
<name>A0A8H4H141_9EURO</name>
<dbReference type="InterPro" id="IPR049492">
    <property type="entry name" value="BD-FAE-like_dom"/>
</dbReference>
<reference evidence="3" key="1">
    <citation type="journal article" date="2020" name="bioRxiv">
        <title>Genomic and phenotypic heterogeneity of clinical isolates of the human pathogens Aspergillus fumigatus, Aspergillus lentulus and Aspergillus fumigatiaffinis.</title>
        <authorList>
            <person name="dos Santos R.A.C."/>
            <person name="Steenwyk J.L."/>
            <person name="Rivero-Menendez O."/>
            <person name="Mead M.E."/>
            <person name="Silva L.P."/>
            <person name="Bastos R.W."/>
            <person name="Alastruey-Izquierdo A."/>
            <person name="Goldman G.H."/>
            <person name="Rokas A."/>
        </authorList>
    </citation>
    <scope>NUCLEOTIDE SEQUENCE</scope>
    <source>
        <strain evidence="3">CNM-CM6805</strain>
    </source>
</reference>
<dbReference type="Proteomes" id="UP000653565">
    <property type="component" value="Unassembled WGS sequence"/>
</dbReference>
<keyword evidence="4" id="KW-1185">Reference proteome</keyword>
<dbReference type="InterPro" id="IPR029058">
    <property type="entry name" value="AB_hydrolase_fold"/>
</dbReference>
<evidence type="ECO:0000259" key="2">
    <source>
        <dbReference type="Pfam" id="PF20434"/>
    </source>
</evidence>
<dbReference type="SUPFAM" id="SSF53474">
    <property type="entry name" value="alpha/beta-Hydrolases"/>
    <property type="match status" value="1"/>
</dbReference>
<evidence type="ECO:0000313" key="4">
    <source>
        <dbReference type="Proteomes" id="UP000653565"/>
    </source>
</evidence>
<protein>
    <recommendedName>
        <fullName evidence="2">BD-FAE-like domain-containing protein</fullName>
    </recommendedName>
</protein>
<evidence type="ECO:0000256" key="1">
    <source>
        <dbReference type="ARBA" id="ARBA00022801"/>
    </source>
</evidence>
<dbReference type="InterPro" id="IPR050300">
    <property type="entry name" value="GDXG_lipolytic_enzyme"/>
</dbReference>
<proteinExistence type="predicted"/>
<comment type="caution">
    <text evidence="3">The sequence shown here is derived from an EMBL/GenBank/DDBJ whole genome shotgun (WGS) entry which is preliminary data.</text>
</comment>
<dbReference type="PANTHER" id="PTHR48081:SF3">
    <property type="entry name" value="ALPHA_BETA HYDROLASE FOLD-3 DOMAIN-CONTAINING PROTEIN"/>
    <property type="match status" value="1"/>
</dbReference>
<reference evidence="3" key="2">
    <citation type="submission" date="2020-04" db="EMBL/GenBank/DDBJ databases">
        <authorList>
            <person name="Santos R.A.C."/>
            <person name="Steenwyk J.L."/>
            <person name="Rivero-Menendez O."/>
            <person name="Mead M.E."/>
            <person name="Silva L.P."/>
            <person name="Bastos R.W."/>
            <person name="Alastruey-Izquierdo A."/>
            <person name="Goldman G.H."/>
            <person name="Rokas A."/>
        </authorList>
    </citation>
    <scope>NUCLEOTIDE SEQUENCE</scope>
    <source>
        <strain evidence="3">CNM-CM6805</strain>
    </source>
</reference>
<keyword evidence="1" id="KW-0378">Hydrolase</keyword>
<dbReference type="Gene3D" id="3.40.50.1820">
    <property type="entry name" value="alpha/beta hydrolase"/>
    <property type="match status" value="1"/>
</dbReference>
<sequence>MGTLEPQTICYKKVGQLHIQLDLTLPPNAYKVPVLLWFHGGGLLQGRRDTNIPPHMVRGVTKYNYAFVSADYRLAPQVGIKDIFEDVRDCIGFIRTELAEHTGPGVLDTHRLAVSGSSAGGYLSLLAGLYVNPKPKVILCIYPITDPLGNFFTISQLHTLGAARTDPALIAEFLDPQSQVVANSAPGEESNRNKMYNYMLEKANLAALLRTGSGDEFRIARSIFQCGLPPTYIVHPDGDKDVGVDQSDEVAGVMVGLKMEVCYKRVHGLSHFFDLDDQVQLEDMYEFLLKHL</sequence>
<dbReference type="PANTHER" id="PTHR48081">
    <property type="entry name" value="AB HYDROLASE SUPERFAMILY PROTEIN C4A8.06C"/>
    <property type="match status" value="1"/>
</dbReference>
<dbReference type="GO" id="GO:0016787">
    <property type="term" value="F:hydrolase activity"/>
    <property type="evidence" value="ECO:0007669"/>
    <property type="project" value="UniProtKB-KW"/>
</dbReference>
<organism evidence="3 4">
    <name type="scientific">Aspergillus fumigatiaffinis</name>
    <dbReference type="NCBI Taxonomy" id="340414"/>
    <lineage>
        <taxon>Eukaryota</taxon>
        <taxon>Fungi</taxon>
        <taxon>Dikarya</taxon>
        <taxon>Ascomycota</taxon>
        <taxon>Pezizomycotina</taxon>
        <taxon>Eurotiomycetes</taxon>
        <taxon>Eurotiomycetidae</taxon>
        <taxon>Eurotiales</taxon>
        <taxon>Aspergillaceae</taxon>
        <taxon>Aspergillus</taxon>
        <taxon>Aspergillus subgen. Fumigati</taxon>
    </lineage>
</organism>